<organism evidence="2 3">
    <name type="scientific">Neosynechococcus sphagnicola sy1</name>
    <dbReference type="NCBI Taxonomy" id="1497020"/>
    <lineage>
        <taxon>Bacteria</taxon>
        <taxon>Bacillati</taxon>
        <taxon>Cyanobacteriota</taxon>
        <taxon>Cyanophyceae</taxon>
        <taxon>Neosynechococcales</taxon>
        <taxon>Neosynechococcaceae</taxon>
        <taxon>Neosynechococcus</taxon>
    </lineage>
</organism>
<evidence type="ECO:0000313" key="3">
    <source>
        <dbReference type="Proteomes" id="UP000030170"/>
    </source>
</evidence>
<sequence length="166" mass="18460">MPQQFTYTHRDHCPCGAQLETTQRRVIKSLRWGQVQFVECRRCRTMVQSPQISTEALAQWYDSADYQAAGADKEGAYLDYLADEPQRQLEAQARYHRDLAKILVPGSQILEVGCATGSLLAAMKAAGHQVLGIDLSAQFAQQARALNQVEVIVSEFFELSGTALVL</sequence>
<evidence type="ECO:0000259" key="1">
    <source>
        <dbReference type="Pfam" id="PF13649"/>
    </source>
</evidence>
<feature type="domain" description="Methyltransferase" evidence="1">
    <location>
        <begin position="109"/>
        <end position="157"/>
    </location>
</feature>
<dbReference type="EMBL" id="JJML01000055">
    <property type="protein sequence ID" value="KGF71699.1"/>
    <property type="molecule type" value="Genomic_DNA"/>
</dbReference>
<dbReference type="SUPFAM" id="SSF53335">
    <property type="entry name" value="S-adenosyl-L-methionine-dependent methyltransferases"/>
    <property type="match status" value="1"/>
</dbReference>
<dbReference type="AlphaFoldDB" id="A0A098THW6"/>
<dbReference type="CDD" id="cd02440">
    <property type="entry name" value="AdoMet_MTases"/>
    <property type="match status" value="1"/>
</dbReference>
<comment type="caution">
    <text evidence="2">The sequence shown here is derived from an EMBL/GenBank/DDBJ whole genome shotgun (WGS) entry which is preliminary data.</text>
</comment>
<dbReference type="STRING" id="1497020.DO97_16115"/>
<reference evidence="2 3" key="1">
    <citation type="journal article" date="2014" name="Mol. Ecol.">
        <title>Evolution of Synechococcus.</title>
        <authorList>
            <person name="Dvorak P."/>
            <person name="Casamatta D."/>
            <person name="Hasler P."/>
            <person name="Poulickova A."/>
            <person name="Ondrej V."/>
            <person name="Sanges R."/>
        </authorList>
    </citation>
    <scope>NUCLEOTIDE SEQUENCE [LARGE SCALE GENOMIC DNA]</scope>
    <source>
        <strain evidence="2 3">CAUP A 1101</strain>
    </source>
</reference>
<protein>
    <recommendedName>
        <fullName evidence="1">Methyltransferase domain-containing protein</fullName>
    </recommendedName>
</protein>
<dbReference type="InterPro" id="IPR041698">
    <property type="entry name" value="Methyltransf_25"/>
</dbReference>
<name>A0A098THW6_9CYAN</name>
<dbReference type="InterPro" id="IPR029063">
    <property type="entry name" value="SAM-dependent_MTases_sf"/>
</dbReference>
<accession>A0A098THW6</accession>
<proteinExistence type="predicted"/>
<dbReference type="RefSeq" id="WP_036536010.1">
    <property type="nucleotide sequence ID" value="NZ_JJML01000055.1"/>
</dbReference>
<gene>
    <name evidence="2" type="ORF">DO97_16115</name>
</gene>
<dbReference type="Proteomes" id="UP000030170">
    <property type="component" value="Unassembled WGS sequence"/>
</dbReference>
<dbReference type="Gene3D" id="3.40.50.150">
    <property type="entry name" value="Vaccinia Virus protein VP39"/>
    <property type="match status" value="1"/>
</dbReference>
<dbReference type="Pfam" id="PF13649">
    <property type="entry name" value="Methyltransf_25"/>
    <property type="match status" value="1"/>
</dbReference>
<keyword evidence="3" id="KW-1185">Reference proteome</keyword>
<evidence type="ECO:0000313" key="2">
    <source>
        <dbReference type="EMBL" id="KGF71699.1"/>
    </source>
</evidence>